<proteinExistence type="predicted"/>
<evidence type="ECO:0000313" key="1">
    <source>
        <dbReference type="EMBL" id="KAH3776359.1"/>
    </source>
</evidence>
<accession>A0A9D4IKI4</accession>
<dbReference type="Proteomes" id="UP000828390">
    <property type="component" value="Unassembled WGS sequence"/>
</dbReference>
<sequence>MIELLKYPVNKTSGVPRWDFTELACHSAGCDIDLNMLEMQKIPFKVRFIH</sequence>
<gene>
    <name evidence="1" type="ORF">DPMN_177782</name>
</gene>
<evidence type="ECO:0000313" key="2">
    <source>
        <dbReference type="Proteomes" id="UP000828390"/>
    </source>
</evidence>
<dbReference type="EMBL" id="JAIWYP010000009">
    <property type="protein sequence ID" value="KAH3776359.1"/>
    <property type="molecule type" value="Genomic_DNA"/>
</dbReference>
<name>A0A9D4IKI4_DREPO</name>
<keyword evidence="2" id="KW-1185">Reference proteome</keyword>
<reference evidence="1" key="2">
    <citation type="submission" date="2020-11" db="EMBL/GenBank/DDBJ databases">
        <authorList>
            <person name="McCartney M.A."/>
            <person name="Auch B."/>
            <person name="Kono T."/>
            <person name="Mallez S."/>
            <person name="Becker A."/>
            <person name="Gohl D.M."/>
            <person name="Silverstein K.A.T."/>
            <person name="Koren S."/>
            <person name="Bechman K.B."/>
            <person name="Herman A."/>
            <person name="Abrahante J.E."/>
            <person name="Garbe J."/>
        </authorList>
    </citation>
    <scope>NUCLEOTIDE SEQUENCE</scope>
    <source>
        <strain evidence="1">Duluth1</strain>
        <tissue evidence="1">Whole animal</tissue>
    </source>
</reference>
<organism evidence="1 2">
    <name type="scientific">Dreissena polymorpha</name>
    <name type="common">Zebra mussel</name>
    <name type="synonym">Mytilus polymorpha</name>
    <dbReference type="NCBI Taxonomy" id="45954"/>
    <lineage>
        <taxon>Eukaryota</taxon>
        <taxon>Metazoa</taxon>
        <taxon>Spiralia</taxon>
        <taxon>Lophotrochozoa</taxon>
        <taxon>Mollusca</taxon>
        <taxon>Bivalvia</taxon>
        <taxon>Autobranchia</taxon>
        <taxon>Heteroconchia</taxon>
        <taxon>Euheterodonta</taxon>
        <taxon>Imparidentia</taxon>
        <taxon>Neoheterodontei</taxon>
        <taxon>Myida</taxon>
        <taxon>Dreissenoidea</taxon>
        <taxon>Dreissenidae</taxon>
        <taxon>Dreissena</taxon>
    </lineage>
</organism>
<protein>
    <submittedName>
        <fullName evidence="1">Uncharacterized protein</fullName>
    </submittedName>
</protein>
<comment type="caution">
    <text evidence="1">The sequence shown here is derived from an EMBL/GenBank/DDBJ whole genome shotgun (WGS) entry which is preliminary data.</text>
</comment>
<reference evidence="1" key="1">
    <citation type="journal article" date="2019" name="bioRxiv">
        <title>The Genome of the Zebra Mussel, Dreissena polymorpha: A Resource for Invasive Species Research.</title>
        <authorList>
            <person name="McCartney M.A."/>
            <person name="Auch B."/>
            <person name="Kono T."/>
            <person name="Mallez S."/>
            <person name="Zhang Y."/>
            <person name="Obille A."/>
            <person name="Becker A."/>
            <person name="Abrahante J.E."/>
            <person name="Garbe J."/>
            <person name="Badalamenti J.P."/>
            <person name="Herman A."/>
            <person name="Mangelson H."/>
            <person name="Liachko I."/>
            <person name="Sullivan S."/>
            <person name="Sone E.D."/>
            <person name="Koren S."/>
            <person name="Silverstein K.A.T."/>
            <person name="Beckman K.B."/>
            <person name="Gohl D.M."/>
        </authorList>
    </citation>
    <scope>NUCLEOTIDE SEQUENCE</scope>
    <source>
        <strain evidence="1">Duluth1</strain>
        <tissue evidence="1">Whole animal</tissue>
    </source>
</reference>
<dbReference type="AlphaFoldDB" id="A0A9D4IKI4"/>